<protein>
    <submittedName>
        <fullName evidence="1">Heme-degrading domain-containing protein</fullName>
    </submittedName>
</protein>
<organism evidence="1 2">
    <name type="scientific">Protaetiibacter larvae</name>
    <dbReference type="NCBI Taxonomy" id="2592654"/>
    <lineage>
        <taxon>Bacteria</taxon>
        <taxon>Bacillati</taxon>
        <taxon>Actinomycetota</taxon>
        <taxon>Actinomycetes</taxon>
        <taxon>Micrococcales</taxon>
        <taxon>Microbacteriaceae</taxon>
        <taxon>Protaetiibacter</taxon>
    </lineage>
</organism>
<dbReference type="NCBIfam" id="NF002696">
    <property type="entry name" value="PRK02487.1-5"/>
    <property type="match status" value="1"/>
</dbReference>
<accession>A0A5C1Y9E3</accession>
<dbReference type="EMBL" id="CP043504">
    <property type="protein sequence ID" value="QEO10018.1"/>
    <property type="molecule type" value="Genomic_DNA"/>
</dbReference>
<dbReference type="PIRSF" id="PIRSF008757">
    <property type="entry name" value="UCP008757"/>
    <property type="match status" value="1"/>
</dbReference>
<keyword evidence="2" id="KW-1185">Reference proteome</keyword>
<dbReference type="InterPro" id="IPR005624">
    <property type="entry name" value="PduO/GlcC-like"/>
</dbReference>
<name>A0A5C1Y9E3_9MICO</name>
<dbReference type="AlphaFoldDB" id="A0A5C1Y9E3"/>
<dbReference type="SUPFAM" id="SSF143744">
    <property type="entry name" value="GlcG-like"/>
    <property type="match status" value="1"/>
</dbReference>
<dbReference type="KEGG" id="lyk:FLP23_08375"/>
<dbReference type="InterPro" id="IPR038084">
    <property type="entry name" value="PduO/GlcC-like_sf"/>
</dbReference>
<dbReference type="InterPro" id="IPR010371">
    <property type="entry name" value="YBR137W-like"/>
</dbReference>
<dbReference type="Pfam" id="PF03928">
    <property type="entry name" value="HbpS-like"/>
    <property type="match status" value="1"/>
</dbReference>
<reference evidence="1 2" key="1">
    <citation type="submission" date="2019-09" db="EMBL/GenBank/DDBJ databases">
        <title>Genome sequencing of strain KACC 19322.</title>
        <authorList>
            <person name="Heo J."/>
            <person name="Kim S.-J."/>
            <person name="Kim J.-S."/>
            <person name="Hong S.-B."/>
            <person name="Kwon S.-W."/>
        </authorList>
    </citation>
    <scope>NUCLEOTIDE SEQUENCE [LARGE SCALE GENOMIC DNA]</scope>
    <source>
        <strain evidence="1 2">KACC 19322</strain>
    </source>
</reference>
<dbReference type="OrthoDB" id="9815315at2"/>
<sequence>MTESRAELEQLLEQIEHEERTLWFDGFGHDEAWKLGRTIRRLARERELGVAIQVRLGEQLVFHSALPGSTADNDDWIARKIRTTSRFATSSLAIRVRHDLNGGFGWLDPALYAISGGCVPLRVAGAIVGTATVSGLADAKDHALVIEAVTSLQG</sequence>
<dbReference type="RefSeq" id="WP_149325436.1">
    <property type="nucleotide sequence ID" value="NZ_CP043504.1"/>
</dbReference>
<dbReference type="Gene3D" id="3.30.450.150">
    <property type="entry name" value="Haem-degrading domain"/>
    <property type="match status" value="1"/>
</dbReference>
<evidence type="ECO:0000313" key="1">
    <source>
        <dbReference type="EMBL" id="QEO10018.1"/>
    </source>
</evidence>
<dbReference type="Proteomes" id="UP000322159">
    <property type="component" value="Chromosome"/>
</dbReference>
<proteinExistence type="predicted"/>
<evidence type="ECO:0000313" key="2">
    <source>
        <dbReference type="Proteomes" id="UP000322159"/>
    </source>
</evidence>
<gene>
    <name evidence="1" type="ORF">FLP23_08375</name>
</gene>
<dbReference type="PANTHER" id="PTHR28255:SF1">
    <property type="entry name" value="UPF0303 PROTEIN YBR137W"/>
    <property type="match status" value="1"/>
</dbReference>
<dbReference type="PANTHER" id="PTHR28255">
    <property type="match status" value="1"/>
</dbReference>